<dbReference type="SUPFAM" id="SSF102114">
    <property type="entry name" value="Radical SAM enzymes"/>
    <property type="match status" value="1"/>
</dbReference>
<comment type="subunit">
    <text evidence="8">Homodimer.</text>
</comment>
<dbReference type="InterPro" id="IPR007197">
    <property type="entry name" value="rSAM"/>
</dbReference>
<keyword evidence="1 8" id="KW-0004">4Fe-4S</keyword>
<organism evidence="10 11">
    <name type="scientific">Desulfurobacterium pacificum</name>
    <dbReference type="NCBI Taxonomy" id="240166"/>
    <lineage>
        <taxon>Bacteria</taxon>
        <taxon>Pseudomonadati</taxon>
        <taxon>Aquificota</taxon>
        <taxon>Aquificia</taxon>
        <taxon>Desulfurobacteriales</taxon>
        <taxon>Desulfurobacteriaceae</taxon>
        <taxon>Desulfurobacterium</taxon>
    </lineage>
</organism>
<dbReference type="SFLD" id="SFLDS00029">
    <property type="entry name" value="Radical_SAM"/>
    <property type="match status" value="1"/>
</dbReference>
<comment type="catalytic activity">
    <reaction evidence="8">
        <text>6-carboxy-5,6,7,8-tetrahydropterin + H(+) = 7-carboxy-7-carbaguanine + NH4(+)</text>
        <dbReference type="Rhea" id="RHEA:27974"/>
        <dbReference type="ChEBI" id="CHEBI:15378"/>
        <dbReference type="ChEBI" id="CHEBI:28938"/>
        <dbReference type="ChEBI" id="CHEBI:61032"/>
        <dbReference type="ChEBI" id="CHEBI:61036"/>
        <dbReference type="EC" id="4.3.99.3"/>
    </reaction>
</comment>
<sequence length="221" mass="24830">MISLTETFVSIQGEGLSVGKPAFFIRTGTCSIQCKLCDTSYSWNSAKKVSISHLTQIVKEQNIPTIIITGGEPLEEKDINILIEELSKLKNVKEIIVETCGAIFRNDLLQQKLKLVVSPKPPSMKENFPVENALKLLKFYENSELKIGVLTGEDFYFAKNLILKAKPFLSLPPVIQPIETPEESYSETVKKVIQIVLSDKEFINETNVRIIPQIHKLIGIK</sequence>
<evidence type="ECO:0000259" key="9">
    <source>
        <dbReference type="PROSITE" id="PS51918"/>
    </source>
</evidence>
<dbReference type="HAMAP" id="MF_00917">
    <property type="entry name" value="QueE"/>
    <property type="match status" value="1"/>
</dbReference>
<evidence type="ECO:0000256" key="5">
    <source>
        <dbReference type="ARBA" id="ARBA00023004"/>
    </source>
</evidence>
<comment type="cofactor">
    <cofactor evidence="8">
        <name>[4Fe-4S] cluster</name>
        <dbReference type="ChEBI" id="CHEBI:49883"/>
    </cofactor>
    <text evidence="8">Binds 1 [4Fe-4S] cluster. The cluster is coordinated with 3 cysteines and an exchangeable S-adenosyl-L-methionine.</text>
</comment>
<dbReference type="PANTHER" id="PTHR42836">
    <property type="entry name" value="7-CARBOXY-7-DEAZAGUANINE SYNTHASE"/>
    <property type="match status" value="1"/>
</dbReference>
<accession>A0ABY1NUP5</accession>
<keyword evidence="11" id="KW-1185">Reference proteome</keyword>
<protein>
    <recommendedName>
        <fullName evidence="8">7-carboxy-7-deazaguanine synthase</fullName>
        <shortName evidence="8">CDG synthase</shortName>
        <ecNumber evidence="8">4.3.99.3</ecNumber>
    </recommendedName>
    <alternativeName>
        <fullName evidence="8">Queuosine biosynthesis protein QueE</fullName>
    </alternativeName>
</protein>
<evidence type="ECO:0000256" key="7">
    <source>
        <dbReference type="ARBA" id="ARBA00023239"/>
    </source>
</evidence>
<feature type="binding site" evidence="8">
    <location>
        <position position="37"/>
    </location>
    <ligand>
        <name>[4Fe-4S] cluster</name>
        <dbReference type="ChEBI" id="CHEBI:49883"/>
        <note>4Fe-4S-S-AdoMet</note>
    </ligand>
</feature>
<feature type="binding site" evidence="8">
    <location>
        <position position="39"/>
    </location>
    <ligand>
        <name>Mg(2+)</name>
        <dbReference type="ChEBI" id="CHEBI:18420"/>
    </ligand>
</feature>
<keyword evidence="7 8" id="KW-0456">Lyase</keyword>
<feature type="binding site" evidence="8">
    <location>
        <position position="26"/>
    </location>
    <ligand>
        <name>substrate</name>
    </ligand>
</feature>
<comment type="cofactor">
    <cofactor evidence="8">
        <name>S-adenosyl-L-methionine</name>
        <dbReference type="ChEBI" id="CHEBI:59789"/>
    </cofactor>
    <text evidence="8">Binds 1 S-adenosyl-L-methionine per subunit.</text>
</comment>
<evidence type="ECO:0000256" key="2">
    <source>
        <dbReference type="ARBA" id="ARBA00022691"/>
    </source>
</evidence>
<keyword evidence="3 8" id="KW-0479">Metal-binding</keyword>
<keyword evidence="8" id="KW-0671">Queuosine biosynthesis</keyword>
<feature type="binding site" evidence="8">
    <location>
        <begin position="11"/>
        <end position="13"/>
    </location>
    <ligand>
        <name>substrate</name>
    </ligand>
</feature>
<evidence type="ECO:0000313" key="11">
    <source>
        <dbReference type="Proteomes" id="UP001157911"/>
    </source>
</evidence>
<evidence type="ECO:0000256" key="6">
    <source>
        <dbReference type="ARBA" id="ARBA00023014"/>
    </source>
</evidence>
<dbReference type="RefSeq" id="WP_283401064.1">
    <property type="nucleotide sequence ID" value="NZ_FXUB01000006.1"/>
</dbReference>
<dbReference type="InterPro" id="IPR024924">
    <property type="entry name" value="7-CO-7-deazaguanine_synth-like"/>
</dbReference>
<name>A0ABY1NUP5_9BACT</name>
<comment type="caution">
    <text evidence="8">Lacks conserved residue(s) required for the propagation of feature annotation.</text>
</comment>
<reference evidence="10 11" key="1">
    <citation type="submission" date="2017-05" db="EMBL/GenBank/DDBJ databases">
        <authorList>
            <person name="Varghese N."/>
            <person name="Submissions S."/>
        </authorList>
    </citation>
    <scope>NUCLEOTIDE SEQUENCE [LARGE SCALE GENOMIC DNA]</scope>
    <source>
        <strain evidence="10 11">DSM 15522</strain>
    </source>
</reference>
<gene>
    <name evidence="8" type="primary">queE</name>
    <name evidence="10" type="ORF">SAMN06265339_1626</name>
</gene>
<dbReference type="InterPro" id="IPR013785">
    <property type="entry name" value="Aldolase_TIM"/>
</dbReference>
<keyword evidence="5 8" id="KW-0408">Iron</keyword>
<dbReference type="InterPro" id="IPR058240">
    <property type="entry name" value="rSAM_sf"/>
</dbReference>
<dbReference type="Gene3D" id="3.20.20.70">
    <property type="entry name" value="Aldolase class I"/>
    <property type="match status" value="1"/>
</dbReference>
<evidence type="ECO:0000313" key="10">
    <source>
        <dbReference type="EMBL" id="SMP18741.1"/>
    </source>
</evidence>
<keyword evidence="4 8" id="KW-0460">Magnesium</keyword>
<evidence type="ECO:0000256" key="1">
    <source>
        <dbReference type="ARBA" id="ARBA00022485"/>
    </source>
</evidence>
<dbReference type="PIRSF" id="PIRSF000370">
    <property type="entry name" value="QueE"/>
    <property type="match status" value="1"/>
</dbReference>
<keyword evidence="6 8" id="KW-0411">Iron-sulfur</keyword>
<proteinExistence type="inferred from homology"/>
<dbReference type="PROSITE" id="PS51918">
    <property type="entry name" value="RADICAL_SAM"/>
    <property type="match status" value="1"/>
</dbReference>
<dbReference type="PANTHER" id="PTHR42836:SF1">
    <property type="entry name" value="7-CARBOXY-7-DEAZAGUANINE SYNTHASE"/>
    <property type="match status" value="1"/>
</dbReference>
<comment type="pathway">
    <text evidence="8">Purine metabolism; 7-cyano-7-deazaguanine biosynthesis.</text>
</comment>
<feature type="binding site" evidence="8">
    <location>
        <begin position="118"/>
        <end position="120"/>
    </location>
    <ligand>
        <name>S-adenosyl-L-methionine</name>
        <dbReference type="ChEBI" id="CHEBI:59789"/>
    </ligand>
</feature>
<evidence type="ECO:0000256" key="8">
    <source>
        <dbReference type="HAMAP-Rule" id="MF_00917"/>
    </source>
</evidence>
<comment type="similarity">
    <text evidence="8">Belongs to the radical SAM superfamily. 7-carboxy-7-deazaguanine synthase family.</text>
</comment>
<dbReference type="EMBL" id="FXUB01000006">
    <property type="protein sequence ID" value="SMP18741.1"/>
    <property type="molecule type" value="Genomic_DNA"/>
</dbReference>
<feature type="binding site" evidence="8">
    <location>
        <position position="34"/>
    </location>
    <ligand>
        <name>[4Fe-4S] cluster</name>
        <dbReference type="ChEBI" id="CHEBI:49883"/>
        <note>4Fe-4S-S-AdoMet</note>
    </ligand>
</feature>
<dbReference type="Proteomes" id="UP001157911">
    <property type="component" value="Unassembled WGS sequence"/>
</dbReference>
<feature type="binding site" evidence="8">
    <location>
        <position position="30"/>
    </location>
    <ligand>
        <name>[4Fe-4S] cluster</name>
        <dbReference type="ChEBI" id="CHEBI:49883"/>
        <note>4Fe-4S-S-AdoMet</note>
    </ligand>
</feature>
<comment type="function">
    <text evidence="8">Catalyzes the complex heterocyclic radical-mediated conversion of 6-carboxy-5,6,7,8-tetrahydropterin (CPH4) to 7-carboxy-7-deazaguanine (CDG), a step common to the biosynthetic pathways of all 7-deazapurine-containing compounds.</text>
</comment>
<dbReference type="EC" id="4.3.99.3" evidence="8"/>
<feature type="binding site" evidence="8">
    <location>
        <position position="69"/>
    </location>
    <ligand>
        <name>substrate</name>
    </ligand>
</feature>
<dbReference type="CDD" id="cd01335">
    <property type="entry name" value="Radical_SAM"/>
    <property type="match status" value="1"/>
</dbReference>
<evidence type="ECO:0000256" key="3">
    <source>
        <dbReference type="ARBA" id="ARBA00022723"/>
    </source>
</evidence>
<feature type="binding site" evidence="8">
    <location>
        <position position="71"/>
    </location>
    <ligand>
        <name>S-adenosyl-L-methionine</name>
        <dbReference type="ChEBI" id="CHEBI:59789"/>
    </ligand>
</feature>
<evidence type="ECO:0000256" key="4">
    <source>
        <dbReference type="ARBA" id="ARBA00022842"/>
    </source>
</evidence>
<dbReference type="Pfam" id="PF04055">
    <property type="entry name" value="Radical_SAM"/>
    <property type="match status" value="1"/>
</dbReference>
<feature type="domain" description="Radical SAM core" evidence="9">
    <location>
        <begin position="17"/>
        <end position="221"/>
    </location>
</feature>
<comment type="caution">
    <text evidence="10">The sequence shown here is derived from an EMBL/GenBank/DDBJ whole genome shotgun (WGS) entry which is preliminary data.</text>
</comment>
<keyword evidence="2 8" id="KW-0949">S-adenosyl-L-methionine</keyword>
<comment type="cofactor">
    <cofactor evidence="8">
        <name>Mg(2+)</name>
        <dbReference type="ChEBI" id="CHEBI:18420"/>
    </cofactor>
</comment>